<reference evidence="7" key="1">
    <citation type="journal article" date="2020" name="mSystems">
        <title>Genome- and Community-Level Interaction Insights into Carbon Utilization and Element Cycling Functions of Hydrothermarchaeota in Hydrothermal Sediment.</title>
        <authorList>
            <person name="Zhou Z."/>
            <person name="Liu Y."/>
            <person name="Xu W."/>
            <person name="Pan J."/>
            <person name="Luo Z.H."/>
            <person name="Li M."/>
        </authorList>
    </citation>
    <scope>NUCLEOTIDE SEQUENCE [LARGE SCALE GENOMIC DNA]</scope>
    <source>
        <strain evidence="7">HyVt-485</strain>
    </source>
</reference>
<organism evidence="7">
    <name type="scientific">Hellea balneolensis</name>
    <dbReference type="NCBI Taxonomy" id="287478"/>
    <lineage>
        <taxon>Bacteria</taxon>
        <taxon>Pseudomonadati</taxon>
        <taxon>Pseudomonadota</taxon>
        <taxon>Alphaproteobacteria</taxon>
        <taxon>Maricaulales</taxon>
        <taxon>Robiginitomaculaceae</taxon>
        <taxon>Hellea</taxon>
    </lineage>
</organism>
<accession>A0A7C5R6X3</accession>
<evidence type="ECO:0000256" key="6">
    <source>
        <dbReference type="SAM" id="Phobius"/>
    </source>
</evidence>
<dbReference type="PANTHER" id="PTHR33529">
    <property type="entry name" value="SLR0882 PROTEIN-RELATED"/>
    <property type="match status" value="1"/>
</dbReference>
<feature type="transmembrane region" description="Helical" evidence="6">
    <location>
        <begin position="12"/>
        <end position="29"/>
    </location>
</feature>
<evidence type="ECO:0000256" key="4">
    <source>
        <dbReference type="ARBA" id="ARBA00022989"/>
    </source>
</evidence>
<dbReference type="EMBL" id="DRMJ01000004">
    <property type="protein sequence ID" value="HHL41987.1"/>
    <property type="molecule type" value="Genomic_DNA"/>
</dbReference>
<feature type="non-terminal residue" evidence="7">
    <location>
        <position position="181"/>
    </location>
</feature>
<name>A0A7C5R6X3_9PROT</name>
<comment type="subcellular location">
    <subcellularLocation>
        <location evidence="1">Cell membrane</location>
        <topology evidence="1">Multi-pass membrane protein</topology>
    </subcellularLocation>
</comment>
<dbReference type="InterPro" id="IPR005495">
    <property type="entry name" value="LptG/LptF_permease"/>
</dbReference>
<keyword evidence="2" id="KW-1003">Cell membrane</keyword>
<dbReference type="GO" id="GO:0043190">
    <property type="term" value="C:ATP-binding cassette (ABC) transporter complex"/>
    <property type="evidence" value="ECO:0007669"/>
    <property type="project" value="TreeGrafter"/>
</dbReference>
<sequence>MKLVQKYIGRQALIPLFISLGALSLLALLTQSLSTIDLIIENRQSAMTFLYITVLALPQLFSIIMPLAVFMAMLYALNRLNMDSELIVAKASGISPWQIASPALRIAMIALIFHLIINLFIQPYSFRQMRKALLDVRTDVASRMVRAGEFNEPTPGLTIYASEILPNGVMKDVMIYDTRST</sequence>
<feature type="transmembrane region" description="Helical" evidence="6">
    <location>
        <begin position="49"/>
        <end position="77"/>
    </location>
</feature>
<keyword evidence="3 6" id="KW-0812">Transmembrane</keyword>
<keyword evidence="5 6" id="KW-0472">Membrane</keyword>
<protein>
    <submittedName>
        <fullName evidence="7">LptF/LptG family permease</fullName>
    </submittedName>
</protein>
<dbReference type="AlphaFoldDB" id="A0A7C5R6X3"/>
<gene>
    <name evidence="7" type="ORF">ENJ42_00065</name>
</gene>
<dbReference type="Proteomes" id="UP000885830">
    <property type="component" value="Unassembled WGS sequence"/>
</dbReference>
<proteinExistence type="predicted"/>
<evidence type="ECO:0000313" key="7">
    <source>
        <dbReference type="EMBL" id="HHL41987.1"/>
    </source>
</evidence>
<evidence type="ECO:0000256" key="2">
    <source>
        <dbReference type="ARBA" id="ARBA00022475"/>
    </source>
</evidence>
<dbReference type="PANTHER" id="PTHR33529:SF6">
    <property type="entry name" value="YJGP_YJGQ FAMILY PERMEASE"/>
    <property type="match status" value="1"/>
</dbReference>
<feature type="transmembrane region" description="Helical" evidence="6">
    <location>
        <begin position="97"/>
        <end position="121"/>
    </location>
</feature>
<keyword evidence="4 6" id="KW-1133">Transmembrane helix</keyword>
<evidence type="ECO:0000256" key="1">
    <source>
        <dbReference type="ARBA" id="ARBA00004651"/>
    </source>
</evidence>
<dbReference type="GO" id="GO:0015920">
    <property type="term" value="P:lipopolysaccharide transport"/>
    <property type="evidence" value="ECO:0007669"/>
    <property type="project" value="TreeGrafter"/>
</dbReference>
<evidence type="ECO:0000256" key="3">
    <source>
        <dbReference type="ARBA" id="ARBA00022692"/>
    </source>
</evidence>
<comment type="caution">
    <text evidence="7">The sequence shown here is derived from an EMBL/GenBank/DDBJ whole genome shotgun (WGS) entry which is preliminary data.</text>
</comment>
<evidence type="ECO:0000256" key="5">
    <source>
        <dbReference type="ARBA" id="ARBA00023136"/>
    </source>
</evidence>
<dbReference type="Pfam" id="PF03739">
    <property type="entry name" value="LptF_LptG"/>
    <property type="match status" value="1"/>
</dbReference>